<evidence type="ECO:0000313" key="1">
    <source>
        <dbReference type="EMBL" id="OWF43965.1"/>
    </source>
</evidence>
<dbReference type="STRING" id="6573.A0A210Q5H0"/>
<organism evidence="1 2">
    <name type="scientific">Mizuhopecten yessoensis</name>
    <name type="common">Japanese scallop</name>
    <name type="synonym">Patinopecten yessoensis</name>
    <dbReference type="NCBI Taxonomy" id="6573"/>
    <lineage>
        <taxon>Eukaryota</taxon>
        <taxon>Metazoa</taxon>
        <taxon>Spiralia</taxon>
        <taxon>Lophotrochozoa</taxon>
        <taxon>Mollusca</taxon>
        <taxon>Bivalvia</taxon>
        <taxon>Autobranchia</taxon>
        <taxon>Pteriomorphia</taxon>
        <taxon>Pectinida</taxon>
        <taxon>Pectinoidea</taxon>
        <taxon>Pectinidae</taxon>
        <taxon>Mizuhopecten</taxon>
    </lineage>
</organism>
<keyword evidence="2" id="KW-1185">Reference proteome</keyword>
<accession>A0A210Q5H0</accession>
<dbReference type="Pfam" id="PF22584">
    <property type="entry name" value="CFAP143"/>
    <property type="match status" value="1"/>
</dbReference>
<evidence type="ECO:0000313" key="2">
    <source>
        <dbReference type="Proteomes" id="UP000242188"/>
    </source>
</evidence>
<dbReference type="GO" id="GO:0005634">
    <property type="term" value="C:nucleus"/>
    <property type="evidence" value="ECO:0007669"/>
    <property type="project" value="TreeGrafter"/>
</dbReference>
<dbReference type="GO" id="GO:0005737">
    <property type="term" value="C:cytoplasm"/>
    <property type="evidence" value="ECO:0007669"/>
    <property type="project" value="TreeGrafter"/>
</dbReference>
<dbReference type="Proteomes" id="UP000242188">
    <property type="component" value="Unassembled WGS sequence"/>
</dbReference>
<dbReference type="OrthoDB" id="2120499at2759"/>
<protein>
    <submittedName>
        <fullName evidence="1">Sperm-associated antigen 8</fullName>
    </submittedName>
</protein>
<reference evidence="1 2" key="1">
    <citation type="journal article" date="2017" name="Nat. Ecol. Evol.">
        <title>Scallop genome provides insights into evolution of bilaterian karyotype and development.</title>
        <authorList>
            <person name="Wang S."/>
            <person name="Zhang J."/>
            <person name="Jiao W."/>
            <person name="Li J."/>
            <person name="Xun X."/>
            <person name="Sun Y."/>
            <person name="Guo X."/>
            <person name="Huan P."/>
            <person name="Dong B."/>
            <person name="Zhang L."/>
            <person name="Hu X."/>
            <person name="Sun X."/>
            <person name="Wang J."/>
            <person name="Zhao C."/>
            <person name="Wang Y."/>
            <person name="Wang D."/>
            <person name="Huang X."/>
            <person name="Wang R."/>
            <person name="Lv J."/>
            <person name="Li Y."/>
            <person name="Zhang Z."/>
            <person name="Liu B."/>
            <person name="Lu W."/>
            <person name="Hui Y."/>
            <person name="Liang J."/>
            <person name="Zhou Z."/>
            <person name="Hou R."/>
            <person name="Li X."/>
            <person name="Liu Y."/>
            <person name="Li H."/>
            <person name="Ning X."/>
            <person name="Lin Y."/>
            <person name="Zhao L."/>
            <person name="Xing Q."/>
            <person name="Dou J."/>
            <person name="Li Y."/>
            <person name="Mao J."/>
            <person name="Guo H."/>
            <person name="Dou H."/>
            <person name="Li T."/>
            <person name="Mu C."/>
            <person name="Jiang W."/>
            <person name="Fu Q."/>
            <person name="Fu X."/>
            <person name="Miao Y."/>
            <person name="Liu J."/>
            <person name="Yu Q."/>
            <person name="Li R."/>
            <person name="Liao H."/>
            <person name="Li X."/>
            <person name="Kong Y."/>
            <person name="Jiang Z."/>
            <person name="Chourrout D."/>
            <person name="Li R."/>
            <person name="Bao Z."/>
        </authorList>
    </citation>
    <scope>NUCLEOTIDE SEQUENCE [LARGE SCALE GENOMIC DNA]</scope>
    <source>
        <strain evidence="1 2">PY_sf001</strain>
    </source>
</reference>
<dbReference type="PANTHER" id="PTHR15510:SF5">
    <property type="entry name" value="SPERM-ASSOCIATED ANTIGEN 8"/>
    <property type="match status" value="1"/>
</dbReference>
<dbReference type="GO" id="GO:0008017">
    <property type="term" value="F:microtubule binding"/>
    <property type="evidence" value="ECO:0007669"/>
    <property type="project" value="InterPro"/>
</dbReference>
<dbReference type="PANTHER" id="PTHR15510">
    <property type="entry name" value="SPERM-ASSOCIATED ANTIGEN 8"/>
    <property type="match status" value="1"/>
</dbReference>
<dbReference type="GO" id="GO:0045944">
    <property type="term" value="P:positive regulation of transcription by RNA polymerase II"/>
    <property type="evidence" value="ECO:0007669"/>
    <property type="project" value="TreeGrafter"/>
</dbReference>
<gene>
    <name evidence="1" type="ORF">KP79_PYT01798</name>
</gene>
<comment type="caution">
    <text evidence="1">The sequence shown here is derived from an EMBL/GenBank/DDBJ whole genome shotgun (WGS) entry which is preliminary data.</text>
</comment>
<name>A0A210Q5H0_MIZYE</name>
<sequence>MSILNEGRNEIRFNNSNSQCLIENWVEERAVKQFDEVEDDTNITSSAQKFRDGHLGVLTTDFDANAEKLTTVRASYKRPEPCGVRLTGKKEELLKQMLLEKVSQEVFRDDINPPEPEATDFRSVTMKDFNKEEFEHVKPEPTRPHDYRKDQPVSFWSEHKDRVTGVSQIKTRDSPFRKNDAFSKPIDEYWDETGPYELENYPKM</sequence>
<dbReference type="InterPro" id="IPR026124">
    <property type="entry name" value="Sperm-assoc_Ag8"/>
</dbReference>
<dbReference type="AlphaFoldDB" id="A0A210Q5H0"/>
<proteinExistence type="predicted"/>
<dbReference type="EMBL" id="NEDP02004955">
    <property type="protein sequence ID" value="OWF43965.1"/>
    <property type="molecule type" value="Genomic_DNA"/>
</dbReference>